<dbReference type="PROSITE" id="PS50020">
    <property type="entry name" value="WW_DOMAIN_2"/>
    <property type="match status" value="2"/>
</dbReference>
<dbReference type="SUPFAM" id="SSF51045">
    <property type="entry name" value="WW domain"/>
    <property type="match status" value="2"/>
</dbReference>
<dbReference type="InterPro" id="IPR039726">
    <property type="entry name" value="Prp40-like"/>
</dbReference>
<feature type="region of interest" description="Disordered" evidence="1">
    <location>
        <begin position="1"/>
        <end position="61"/>
    </location>
</feature>
<dbReference type="OrthoDB" id="6344460at2759"/>
<comment type="caution">
    <text evidence="3">The sequence shown here is derived from an EMBL/GenBank/DDBJ whole genome shotgun (WGS) entry which is preliminary data.</text>
</comment>
<gene>
    <name evidence="3" type="primary">Cep164</name>
    <name evidence="3" type="ORF">SNAT2548_LOCUS13346</name>
</gene>
<dbReference type="Gene3D" id="2.20.70.10">
    <property type="match status" value="2"/>
</dbReference>
<feature type="compositionally biased region" description="Basic and acidic residues" evidence="1">
    <location>
        <begin position="295"/>
        <end position="324"/>
    </location>
</feature>
<dbReference type="InterPro" id="IPR001202">
    <property type="entry name" value="WW_dom"/>
</dbReference>
<sequence>MGFFKLGRLEKGKSQDGMPRQADRKEGEPLLDATQADAQHKKREPEGMSAAKPVAESRSGAATRVQAGLSVNDFISKTKNQQRQGLKPSGPELIAYARYLGIDPVADHDLLWIAVEALEAPLPSDWTEHFDSSDRVFYYNASTRVSSWTHPLEHVYRETYKTIVNLRNSNMSAQERGDALSKLQAEVRQMDQETQKEVAKWSEHQDEQGNRFYFNKEERQSTWTDPRPAKCQVLYLKMKAFRILSSTAGTPGFVDPSKDSTGSRYGSMFGSDYTETPIKSRTEKKPSSASDEVIDLSKDGPEERNSPRTSEHSAHGSDSDSDDRKKKKKKKKDKKEKKSKKGKDEKLTQLTSSQSELPGARPPAAASSSSATVPASNSDDNSGFGEHNEGKTGKGHVKVKAGIRLEPLGSLNQGSPGSSPMDRLDVRAGGLRSIP</sequence>
<reference evidence="3" key="1">
    <citation type="submission" date="2021-02" db="EMBL/GenBank/DDBJ databases">
        <authorList>
            <person name="Dougan E. K."/>
            <person name="Rhodes N."/>
            <person name="Thang M."/>
            <person name="Chan C."/>
        </authorList>
    </citation>
    <scope>NUCLEOTIDE SEQUENCE</scope>
</reference>
<dbReference type="EMBL" id="CAJNDS010001391">
    <property type="protein sequence ID" value="CAE7257654.1"/>
    <property type="molecule type" value="Genomic_DNA"/>
</dbReference>
<proteinExistence type="predicted"/>
<dbReference type="GO" id="GO:0005685">
    <property type="term" value="C:U1 snRNP"/>
    <property type="evidence" value="ECO:0007669"/>
    <property type="project" value="TreeGrafter"/>
</dbReference>
<evidence type="ECO:0000313" key="3">
    <source>
        <dbReference type="EMBL" id="CAE7257654.1"/>
    </source>
</evidence>
<dbReference type="InterPro" id="IPR036020">
    <property type="entry name" value="WW_dom_sf"/>
</dbReference>
<dbReference type="GO" id="GO:0003723">
    <property type="term" value="F:RNA binding"/>
    <property type="evidence" value="ECO:0007669"/>
    <property type="project" value="TreeGrafter"/>
</dbReference>
<evidence type="ECO:0000313" key="4">
    <source>
        <dbReference type="Proteomes" id="UP000604046"/>
    </source>
</evidence>
<feature type="compositionally biased region" description="Basic residues" evidence="1">
    <location>
        <begin position="325"/>
        <end position="341"/>
    </location>
</feature>
<feature type="domain" description="WW" evidence="2">
    <location>
        <begin position="201"/>
        <end position="228"/>
    </location>
</feature>
<evidence type="ECO:0000256" key="1">
    <source>
        <dbReference type="SAM" id="MobiDB-lite"/>
    </source>
</evidence>
<dbReference type="Pfam" id="PF00397">
    <property type="entry name" value="WW"/>
    <property type="match status" value="2"/>
</dbReference>
<dbReference type="GO" id="GO:0045292">
    <property type="term" value="P:mRNA cis splicing, via spliceosome"/>
    <property type="evidence" value="ECO:0007669"/>
    <property type="project" value="InterPro"/>
</dbReference>
<feature type="domain" description="WW" evidence="2">
    <location>
        <begin position="120"/>
        <end position="153"/>
    </location>
</feature>
<accession>A0A812M9J0</accession>
<dbReference type="AlphaFoldDB" id="A0A812M9J0"/>
<feature type="region of interest" description="Disordered" evidence="1">
    <location>
        <begin position="247"/>
        <end position="435"/>
    </location>
</feature>
<dbReference type="PANTHER" id="PTHR11864:SF0">
    <property type="entry name" value="PRP40 PRE-MRNA PROCESSING FACTOR 40 HOMOLOG A (YEAST)"/>
    <property type="match status" value="1"/>
</dbReference>
<dbReference type="PANTHER" id="PTHR11864">
    <property type="entry name" value="PRE-MRNA-PROCESSING PROTEIN PRP40"/>
    <property type="match status" value="1"/>
</dbReference>
<keyword evidence="4" id="KW-1185">Reference proteome</keyword>
<dbReference type="CDD" id="cd00201">
    <property type="entry name" value="WW"/>
    <property type="match status" value="2"/>
</dbReference>
<dbReference type="GO" id="GO:0071004">
    <property type="term" value="C:U2-type prespliceosome"/>
    <property type="evidence" value="ECO:0007669"/>
    <property type="project" value="TreeGrafter"/>
</dbReference>
<name>A0A812M9J0_9DINO</name>
<evidence type="ECO:0000259" key="2">
    <source>
        <dbReference type="PROSITE" id="PS50020"/>
    </source>
</evidence>
<protein>
    <submittedName>
        <fullName evidence="3">Cep164 protein</fullName>
    </submittedName>
</protein>
<organism evidence="3 4">
    <name type="scientific">Symbiodinium natans</name>
    <dbReference type="NCBI Taxonomy" id="878477"/>
    <lineage>
        <taxon>Eukaryota</taxon>
        <taxon>Sar</taxon>
        <taxon>Alveolata</taxon>
        <taxon>Dinophyceae</taxon>
        <taxon>Suessiales</taxon>
        <taxon>Symbiodiniaceae</taxon>
        <taxon>Symbiodinium</taxon>
    </lineage>
</organism>
<feature type="compositionally biased region" description="Low complexity" evidence="1">
    <location>
        <begin position="358"/>
        <end position="378"/>
    </location>
</feature>
<dbReference type="SMART" id="SM00456">
    <property type="entry name" value="WW"/>
    <property type="match status" value="2"/>
</dbReference>
<dbReference type="Proteomes" id="UP000604046">
    <property type="component" value="Unassembled WGS sequence"/>
</dbReference>
<dbReference type="PROSITE" id="PS01159">
    <property type="entry name" value="WW_DOMAIN_1"/>
    <property type="match status" value="2"/>
</dbReference>